<dbReference type="PANTHER" id="PTHR15410:SF2">
    <property type="entry name" value="HIRA-INTERACTING PROTEIN 3"/>
    <property type="match status" value="1"/>
</dbReference>
<reference evidence="6 7" key="1">
    <citation type="submission" date="2018-05" db="EMBL/GenBank/DDBJ databases">
        <authorList>
            <person name="Datahose"/>
        </authorList>
    </citation>
    <scope>NUCLEOTIDE SEQUENCE</scope>
</reference>
<keyword evidence="7" id="KW-1185">Reference proteome</keyword>
<dbReference type="PANTHER" id="PTHR15410">
    <property type="entry name" value="HIRA-INTERACTING PROTEIN 3"/>
    <property type="match status" value="1"/>
</dbReference>
<sequence>MVSEKEAAGIRRFVCGQLRDEADLSTLTLGILKKRYQTHNKCDSLRPEVKTFMKQVVQEELMKMQDNDESESDSETKKLQNKRKRENGNDEVMSESEDESWAKKSQNNHSSSSSESEVQEDNKTESKESSNDEENAKSQADGEEPEVKKSQQKRNENRQIDSDESSDEELSEESNCSDSPKKMVRMNVETVTSSKDEGRRTPLSDAGNESDGDCKSETSDKIRSDESSDSEKEDTKVEEKTSDPDSVSSLPSLEDEKENKTDKTNDNKMKKSVKKDESTRKPKSDDKSVARLERYIALCGVRRNYKKLLEDCRSQVAVLKKELEELGVHGQPTIPKWKKVRMKREQAQELAALDVNNIITTQGRPTHRGASASQKQQDCPSSEYQRTLNSESDSDQENNTPRGRRKMSEWANLQGIISDDTDSD</sequence>
<organism evidence="6 7">
    <name type="scientific">Astatotilapia calliptera</name>
    <name type="common">Eastern happy</name>
    <name type="synonym">Chromis callipterus</name>
    <dbReference type="NCBI Taxonomy" id="8154"/>
    <lineage>
        <taxon>Eukaryota</taxon>
        <taxon>Metazoa</taxon>
        <taxon>Chordata</taxon>
        <taxon>Craniata</taxon>
        <taxon>Vertebrata</taxon>
        <taxon>Euteleostomi</taxon>
        <taxon>Actinopterygii</taxon>
        <taxon>Neopterygii</taxon>
        <taxon>Teleostei</taxon>
        <taxon>Neoteleostei</taxon>
        <taxon>Acanthomorphata</taxon>
        <taxon>Ovalentaria</taxon>
        <taxon>Cichlomorphae</taxon>
        <taxon>Cichliformes</taxon>
        <taxon>Cichlidae</taxon>
        <taxon>African cichlids</taxon>
        <taxon>Pseudocrenilabrinae</taxon>
        <taxon>Haplochromini</taxon>
        <taxon>Astatotilapia</taxon>
    </lineage>
</organism>
<gene>
    <name evidence="6" type="primary">HIRIP3</name>
</gene>
<evidence type="ECO:0000313" key="6">
    <source>
        <dbReference type="Ensembl" id="ENSACLP00000011073.2"/>
    </source>
</evidence>
<dbReference type="Bgee" id="ENSACLG00000007610">
    <property type="expression patterns" value="Expressed in spleen and 4 other cell types or tissues"/>
</dbReference>
<dbReference type="Ensembl" id="ENSACLT00000011351.2">
    <property type="protein sequence ID" value="ENSACLP00000011073.2"/>
    <property type="gene ID" value="ENSACLG00000007610.2"/>
</dbReference>
<reference evidence="6" key="4">
    <citation type="submission" date="2025-09" db="UniProtKB">
        <authorList>
            <consortium name="Ensembl"/>
        </authorList>
    </citation>
    <scope>IDENTIFICATION</scope>
</reference>
<keyword evidence="2" id="KW-0143">Chaperone</keyword>
<feature type="region of interest" description="Disordered" evidence="4">
    <location>
        <begin position="354"/>
        <end position="424"/>
    </location>
</feature>
<dbReference type="SMART" id="SM01082">
    <property type="entry name" value="CHZ"/>
    <property type="match status" value="1"/>
</dbReference>
<name>A0A3P8P246_ASTCA</name>
<dbReference type="Proteomes" id="UP000265100">
    <property type="component" value="Chromosome 11"/>
</dbReference>
<evidence type="ECO:0000313" key="7">
    <source>
        <dbReference type="Proteomes" id="UP000265100"/>
    </source>
</evidence>
<feature type="compositionally biased region" description="Acidic residues" evidence="4">
    <location>
        <begin position="162"/>
        <end position="172"/>
    </location>
</feature>
<feature type="compositionally biased region" description="Polar residues" evidence="4">
    <location>
        <begin position="371"/>
        <end position="401"/>
    </location>
</feature>
<dbReference type="OMA" id="KEEREHM"/>
<dbReference type="InterPro" id="IPR037647">
    <property type="entry name" value="HIRIP3"/>
</dbReference>
<dbReference type="GeneTree" id="ENSGT00390000014062"/>
<reference evidence="7" key="2">
    <citation type="submission" date="2023-03" db="EMBL/GenBank/DDBJ databases">
        <authorList>
            <consortium name="Wellcome Sanger Institute Data Sharing"/>
        </authorList>
    </citation>
    <scope>NUCLEOTIDE SEQUENCE [LARGE SCALE GENOMIC DNA]</scope>
</reference>
<keyword evidence="3" id="KW-0539">Nucleus</keyword>
<comment type="subcellular location">
    <subcellularLocation>
        <location evidence="1">Nucleus</location>
    </subcellularLocation>
</comment>
<feature type="compositionally biased region" description="Basic and acidic residues" evidence="4">
    <location>
        <begin position="145"/>
        <end position="161"/>
    </location>
</feature>
<feature type="compositionally biased region" description="Basic and acidic residues" evidence="4">
    <location>
        <begin position="212"/>
        <end position="243"/>
    </location>
</feature>
<dbReference type="GO" id="GO:0005634">
    <property type="term" value="C:nucleus"/>
    <property type="evidence" value="ECO:0007669"/>
    <property type="project" value="UniProtKB-SubCell"/>
</dbReference>
<evidence type="ECO:0000256" key="4">
    <source>
        <dbReference type="SAM" id="MobiDB-lite"/>
    </source>
</evidence>
<proteinExistence type="predicted"/>
<dbReference type="AlphaFoldDB" id="A0A3P8P246"/>
<protein>
    <recommendedName>
        <fullName evidence="5">Histone chaperone domain-containing protein</fullName>
    </recommendedName>
</protein>
<feature type="domain" description="Histone chaperone" evidence="5">
    <location>
        <begin position="344"/>
        <end position="378"/>
    </location>
</feature>
<feature type="compositionally biased region" description="Basic and acidic residues" evidence="4">
    <location>
        <begin position="257"/>
        <end position="290"/>
    </location>
</feature>
<accession>A0A3P8P246</accession>
<feature type="compositionally biased region" description="Basic and acidic residues" evidence="4">
    <location>
        <begin position="120"/>
        <end position="136"/>
    </location>
</feature>
<feature type="region of interest" description="Disordered" evidence="4">
    <location>
        <begin position="60"/>
        <end position="290"/>
    </location>
</feature>
<dbReference type="InterPro" id="IPR019098">
    <property type="entry name" value="Histone_chaperone_domain_CHZ"/>
</dbReference>
<evidence type="ECO:0000256" key="2">
    <source>
        <dbReference type="ARBA" id="ARBA00023186"/>
    </source>
</evidence>
<evidence type="ECO:0000256" key="1">
    <source>
        <dbReference type="ARBA" id="ARBA00004123"/>
    </source>
</evidence>
<dbReference type="STRING" id="8154.ENSACLP00000011073"/>
<reference evidence="6" key="3">
    <citation type="submission" date="2025-08" db="UniProtKB">
        <authorList>
            <consortium name="Ensembl"/>
        </authorList>
    </citation>
    <scope>IDENTIFICATION</scope>
</reference>
<evidence type="ECO:0000259" key="5">
    <source>
        <dbReference type="SMART" id="SM01082"/>
    </source>
</evidence>
<evidence type="ECO:0000256" key="3">
    <source>
        <dbReference type="ARBA" id="ARBA00023242"/>
    </source>
</evidence>